<organism evidence="1 2">
    <name type="scientific">Ameca splendens</name>
    <dbReference type="NCBI Taxonomy" id="208324"/>
    <lineage>
        <taxon>Eukaryota</taxon>
        <taxon>Metazoa</taxon>
        <taxon>Chordata</taxon>
        <taxon>Craniata</taxon>
        <taxon>Vertebrata</taxon>
        <taxon>Euteleostomi</taxon>
        <taxon>Actinopterygii</taxon>
        <taxon>Neopterygii</taxon>
        <taxon>Teleostei</taxon>
        <taxon>Neoteleostei</taxon>
        <taxon>Acanthomorphata</taxon>
        <taxon>Ovalentaria</taxon>
        <taxon>Atherinomorphae</taxon>
        <taxon>Cyprinodontiformes</taxon>
        <taxon>Goodeidae</taxon>
        <taxon>Ameca</taxon>
    </lineage>
</organism>
<evidence type="ECO:0000313" key="2">
    <source>
        <dbReference type="Proteomes" id="UP001469553"/>
    </source>
</evidence>
<name>A0ABV0YZV9_9TELE</name>
<protein>
    <submittedName>
        <fullName evidence="1">Uncharacterized protein</fullName>
    </submittedName>
</protein>
<reference evidence="1 2" key="1">
    <citation type="submission" date="2021-06" db="EMBL/GenBank/DDBJ databases">
        <authorList>
            <person name="Palmer J.M."/>
        </authorList>
    </citation>
    <scope>NUCLEOTIDE SEQUENCE [LARGE SCALE GENOMIC DNA]</scope>
    <source>
        <strain evidence="1 2">AS_MEX2019</strain>
        <tissue evidence="1">Muscle</tissue>
    </source>
</reference>
<gene>
    <name evidence="1" type="ORF">AMECASPLE_012881</name>
</gene>
<keyword evidence="2" id="KW-1185">Reference proteome</keyword>
<sequence>MHSGPTSGKHQIGVRDNTLMTLLRCRLPCSPDFLTACNNKLNVICFPNQTACMSPLRVNLSHSSFYYGKDNNNTFNLFKHSSTPPQWKKQEGHGPNAYLWLNYG</sequence>
<comment type="caution">
    <text evidence="1">The sequence shown here is derived from an EMBL/GenBank/DDBJ whole genome shotgun (WGS) entry which is preliminary data.</text>
</comment>
<evidence type="ECO:0000313" key="1">
    <source>
        <dbReference type="EMBL" id="MEQ2299197.1"/>
    </source>
</evidence>
<accession>A0ABV0YZV9</accession>
<dbReference type="Proteomes" id="UP001469553">
    <property type="component" value="Unassembled WGS sequence"/>
</dbReference>
<dbReference type="EMBL" id="JAHRIP010047849">
    <property type="protein sequence ID" value="MEQ2299197.1"/>
    <property type="molecule type" value="Genomic_DNA"/>
</dbReference>
<proteinExistence type="predicted"/>